<dbReference type="EMBL" id="ATLV01024463">
    <property type="status" value="NOT_ANNOTATED_CDS"/>
    <property type="molecule type" value="Genomic_DNA"/>
</dbReference>
<dbReference type="EnsemblMetazoa" id="ASIC019908-RA">
    <property type="protein sequence ID" value="ASIC019908-PA"/>
    <property type="gene ID" value="ASIC019908"/>
</dbReference>
<evidence type="ECO:0000256" key="1">
    <source>
        <dbReference type="SAM" id="MobiDB-lite"/>
    </source>
</evidence>
<dbReference type="EMBL" id="KE525352">
    <property type="protein sequence ID" value="KFB51429.1"/>
    <property type="molecule type" value="Genomic_DNA"/>
</dbReference>
<feature type="compositionally biased region" description="Polar residues" evidence="1">
    <location>
        <begin position="49"/>
        <end position="66"/>
    </location>
</feature>
<dbReference type="AlphaFoldDB" id="A0A084WMI5"/>
<evidence type="ECO:0000313" key="3">
    <source>
        <dbReference type="EnsemblMetazoa" id="ASIC019908-PA"/>
    </source>
</evidence>
<reference evidence="3" key="2">
    <citation type="submission" date="2020-05" db="UniProtKB">
        <authorList>
            <consortium name="EnsemblMetazoa"/>
        </authorList>
    </citation>
    <scope>IDENTIFICATION</scope>
</reference>
<gene>
    <name evidence="2" type="ORF">ZHAS_00019908</name>
</gene>
<feature type="region of interest" description="Disordered" evidence="1">
    <location>
        <begin position="1"/>
        <end position="95"/>
    </location>
</feature>
<accession>A0A084WMI5</accession>
<feature type="compositionally biased region" description="Polar residues" evidence="1">
    <location>
        <begin position="1"/>
        <end position="12"/>
    </location>
</feature>
<name>A0A084WMI5_ANOSI</name>
<dbReference type="Proteomes" id="UP000030765">
    <property type="component" value="Unassembled WGS sequence"/>
</dbReference>
<reference evidence="2 4" key="1">
    <citation type="journal article" date="2014" name="BMC Genomics">
        <title>Genome sequence of Anopheles sinensis provides insight into genetics basis of mosquito competence for malaria parasites.</title>
        <authorList>
            <person name="Zhou D."/>
            <person name="Zhang D."/>
            <person name="Ding G."/>
            <person name="Shi L."/>
            <person name="Hou Q."/>
            <person name="Ye Y."/>
            <person name="Xu Y."/>
            <person name="Zhou H."/>
            <person name="Xiong C."/>
            <person name="Li S."/>
            <person name="Yu J."/>
            <person name="Hong S."/>
            <person name="Yu X."/>
            <person name="Zou P."/>
            <person name="Chen C."/>
            <person name="Chang X."/>
            <person name="Wang W."/>
            <person name="Lv Y."/>
            <person name="Sun Y."/>
            <person name="Ma L."/>
            <person name="Shen B."/>
            <person name="Zhu C."/>
        </authorList>
    </citation>
    <scope>NUCLEOTIDE SEQUENCE [LARGE SCALE GENOMIC DNA]</scope>
</reference>
<evidence type="ECO:0000313" key="2">
    <source>
        <dbReference type="EMBL" id="KFB51429.1"/>
    </source>
</evidence>
<dbReference type="VEuPathDB" id="VectorBase:ASIC019908"/>
<keyword evidence="4" id="KW-1185">Reference proteome</keyword>
<organism evidence="3 4">
    <name type="scientific">Anopheles sinensis</name>
    <name type="common">Mosquito</name>
    <dbReference type="NCBI Taxonomy" id="74873"/>
    <lineage>
        <taxon>Eukaryota</taxon>
        <taxon>Metazoa</taxon>
        <taxon>Ecdysozoa</taxon>
        <taxon>Arthropoda</taxon>
        <taxon>Hexapoda</taxon>
        <taxon>Insecta</taxon>
        <taxon>Pterygota</taxon>
        <taxon>Neoptera</taxon>
        <taxon>Endopterygota</taxon>
        <taxon>Diptera</taxon>
        <taxon>Nematocera</taxon>
        <taxon>Culicoidea</taxon>
        <taxon>Culicidae</taxon>
        <taxon>Anophelinae</taxon>
        <taxon>Anopheles</taxon>
    </lineage>
</organism>
<proteinExistence type="predicted"/>
<sequence>MRKVTVRQSTHHSPAPRRPPKLVFSEPVDNNKQQHAGGTPPPTPLPVAMQTSTPLTNGLRSRSPRQVSWGPPPPPALVSANPLPFKIDETPESPA</sequence>
<evidence type="ECO:0000313" key="4">
    <source>
        <dbReference type="Proteomes" id="UP000030765"/>
    </source>
</evidence>
<dbReference type="VEuPathDB" id="VectorBase:ASIS006909"/>
<protein>
    <submittedName>
        <fullName evidence="2">AGAP006512-PA-like protein</fullName>
    </submittedName>
</protein>